<evidence type="ECO:0000256" key="2">
    <source>
        <dbReference type="ARBA" id="ARBA00022679"/>
    </source>
</evidence>
<evidence type="ECO:0000313" key="5">
    <source>
        <dbReference type="Proteomes" id="UP000317940"/>
    </source>
</evidence>
<dbReference type="Gene3D" id="3.90.470.20">
    <property type="entry name" value="4'-phosphopantetheinyl transferase domain"/>
    <property type="match status" value="1"/>
</dbReference>
<protein>
    <submittedName>
        <fullName evidence="4">4'-phosphopantetheinyl transferase</fullName>
    </submittedName>
</protein>
<dbReference type="InterPro" id="IPR037143">
    <property type="entry name" value="4-PPantetheinyl_Trfase_dom_sf"/>
</dbReference>
<dbReference type="PANTHER" id="PTHR12215">
    <property type="entry name" value="PHOSPHOPANTETHEINE TRANSFERASE"/>
    <property type="match status" value="1"/>
</dbReference>
<comment type="caution">
    <text evidence="4">The sequence shown here is derived from an EMBL/GenBank/DDBJ whole genome shotgun (WGS) entry which is preliminary data.</text>
</comment>
<dbReference type="Proteomes" id="UP000317940">
    <property type="component" value="Unassembled WGS sequence"/>
</dbReference>
<keyword evidence="5" id="KW-1185">Reference proteome</keyword>
<name>A0A561UIS8_9ACTN</name>
<dbReference type="PANTHER" id="PTHR12215:SF15">
    <property type="entry name" value="4'-PHOSPHOPANTETHEINYL TRANSFERASE SUPERFAMILY-RELATED"/>
    <property type="match status" value="1"/>
</dbReference>
<dbReference type="EMBL" id="VIWT01000001">
    <property type="protein sequence ID" value="TWF99250.1"/>
    <property type="molecule type" value="Genomic_DNA"/>
</dbReference>
<dbReference type="GO" id="GO:0008897">
    <property type="term" value="F:holo-[acyl-carrier-protein] synthase activity"/>
    <property type="evidence" value="ECO:0007669"/>
    <property type="project" value="InterPro"/>
</dbReference>
<evidence type="ECO:0000256" key="1">
    <source>
        <dbReference type="ARBA" id="ARBA00010990"/>
    </source>
</evidence>
<sequence length="206" mass="21667">MGDVNGAEILVHLVPTGPDARAVARELALCGAAELAGVERRLVRLEHEPGGRPVLAGAAEGLQVSISHGRGLAAVALSRRWPVGVDVEAVRPVPAVPLARSWYAPAEAEWLADRQEELRQRDFFWLWTRKEAIGKALGTGLRDGGTRRPVGLPGQLPDRADRLTAEPGCGGHCFAMLPAGPAVLAVAVADGSADGASIGLRTDVFR</sequence>
<gene>
    <name evidence="4" type="ORF">FHX73_113093</name>
</gene>
<dbReference type="GO" id="GO:0005829">
    <property type="term" value="C:cytosol"/>
    <property type="evidence" value="ECO:0007669"/>
    <property type="project" value="TreeGrafter"/>
</dbReference>
<dbReference type="Pfam" id="PF01648">
    <property type="entry name" value="ACPS"/>
    <property type="match status" value="1"/>
</dbReference>
<keyword evidence="2 4" id="KW-0808">Transferase</keyword>
<reference evidence="4 5" key="1">
    <citation type="submission" date="2019-06" db="EMBL/GenBank/DDBJ databases">
        <title>Sequencing the genomes of 1000 actinobacteria strains.</title>
        <authorList>
            <person name="Klenk H.-P."/>
        </authorList>
    </citation>
    <scope>NUCLEOTIDE SEQUENCE [LARGE SCALE GENOMIC DNA]</scope>
    <source>
        <strain evidence="4 5">DSM 44826</strain>
    </source>
</reference>
<dbReference type="GO" id="GO:0000287">
    <property type="term" value="F:magnesium ion binding"/>
    <property type="evidence" value="ECO:0007669"/>
    <property type="project" value="InterPro"/>
</dbReference>
<evidence type="ECO:0000259" key="3">
    <source>
        <dbReference type="Pfam" id="PF01648"/>
    </source>
</evidence>
<dbReference type="InterPro" id="IPR008278">
    <property type="entry name" value="4-PPantetheinyl_Trfase_dom"/>
</dbReference>
<organism evidence="4 5">
    <name type="scientific">Kitasatospora viridis</name>
    <dbReference type="NCBI Taxonomy" id="281105"/>
    <lineage>
        <taxon>Bacteria</taxon>
        <taxon>Bacillati</taxon>
        <taxon>Actinomycetota</taxon>
        <taxon>Actinomycetes</taxon>
        <taxon>Kitasatosporales</taxon>
        <taxon>Streptomycetaceae</taxon>
        <taxon>Kitasatospora</taxon>
    </lineage>
</organism>
<dbReference type="AlphaFoldDB" id="A0A561UIS8"/>
<proteinExistence type="inferred from homology"/>
<dbReference type="OrthoDB" id="190168at2"/>
<dbReference type="InterPro" id="IPR050559">
    <property type="entry name" value="P-Pant_transferase_sf"/>
</dbReference>
<dbReference type="GO" id="GO:0019878">
    <property type="term" value="P:lysine biosynthetic process via aminoadipic acid"/>
    <property type="evidence" value="ECO:0007669"/>
    <property type="project" value="TreeGrafter"/>
</dbReference>
<feature type="domain" description="4'-phosphopantetheinyl transferase" evidence="3">
    <location>
        <begin position="82"/>
        <end position="143"/>
    </location>
</feature>
<accession>A0A561UIS8</accession>
<dbReference type="SUPFAM" id="SSF56214">
    <property type="entry name" value="4'-phosphopantetheinyl transferase"/>
    <property type="match status" value="1"/>
</dbReference>
<evidence type="ECO:0000313" key="4">
    <source>
        <dbReference type="EMBL" id="TWF99250.1"/>
    </source>
</evidence>
<comment type="similarity">
    <text evidence="1">Belongs to the P-Pant transferase superfamily. Gsp/Sfp/HetI/AcpT family.</text>
</comment>
<dbReference type="RefSeq" id="WP_145905547.1">
    <property type="nucleotide sequence ID" value="NZ_BAAAMZ010000015.1"/>
</dbReference>